<dbReference type="Proteomes" id="UP000315103">
    <property type="component" value="Unassembled WGS sequence"/>
</dbReference>
<accession>A0A558ATS5</accession>
<keyword evidence="4" id="KW-1185">Reference proteome</keyword>
<organism evidence="3 4">
    <name type="scientific">Salinicoccus cyprini</name>
    <dbReference type="NCBI Taxonomy" id="2493691"/>
    <lineage>
        <taxon>Bacteria</taxon>
        <taxon>Bacillati</taxon>
        <taxon>Bacillota</taxon>
        <taxon>Bacilli</taxon>
        <taxon>Bacillales</taxon>
        <taxon>Staphylococcaceae</taxon>
        <taxon>Salinicoccus</taxon>
    </lineage>
</organism>
<dbReference type="CDD" id="cd13440">
    <property type="entry name" value="CamS_repeat_2"/>
    <property type="match status" value="1"/>
</dbReference>
<proteinExistence type="predicted"/>
<dbReference type="PROSITE" id="PS51257">
    <property type="entry name" value="PROKAR_LIPOPROTEIN"/>
    <property type="match status" value="1"/>
</dbReference>
<sequence>MKKYIISFLFLSVFLAACSPEETPEQNEAANEGEVSTLPAEEQEETATTSSGDEYYRTVIPYELSPSRGLTSSNMVSSYNIEAFEKGLFELSRESFSPEEYVFREGQVFTEEMIRGYLGRAYTVEEIEAMSEEEMASNNAFSNLGLNPSVEGETDPERIAAESPLYLSHILEQNYMVENDGSFDFSGMTIGLAMNSEYQYQKEQYGPTFTRELDDDTIRQEGEQMAQEILERIRANEDYQDITIRFGIFVQSTDTAIVPGNFVSTAEVAPGADQIDSFEQVNAAYALLPSSEAGTINEEINNEYINFNRDLESYFDSFTTSVGQGYFMDGTLERLTIEIPLEYSSRGEVIGLTQYVRGLVSEHFNDTEVEVSIKDKNKTYSLITKSGEEDVSVHIYE</sequence>
<dbReference type="AlphaFoldDB" id="A0A558ATS5"/>
<evidence type="ECO:0000256" key="2">
    <source>
        <dbReference type="SAM" id="SignalP"/>
    </source>
</evidence>
<dbReference type="PIRSF" id="PIRSF012509">
    <property type="entry name" value="CamS"/>
    <property type="match status" value="1"/>
</dbReference>
<comment type="caution">
    <text evidence="3">The sequence shown here is derived from an EMBL/GenBank/DDBJ whole genome shotgun (WGS) entry which is preliminary data.</text>
</comment>
<dbReference type="Gene3D" id="3.10.570.10">
    <property type="entry name" value="sex pheromone staph- cam373 precursor domain"/>
    <property type="match status" value="1"/>
</dbReference>
<dbReference type="InterPro" id="IPR011426">
    <property type="entry name" value="CamS"/>
</dbReference>
<dbReference type="EMBL" id="VMSJ01000003">
    <property type="protein sequence ID" value="TVT27667.1"/>
    <property type="molecule type" value="Genomic_DNA"/>
</dbReference>
<feature type="signal peptide" evidence="2">
    <location>
        <begin position="1"/>
        <end position="19"/>
    </location>
</feature>
<dbReference type="OrthoDB" id="9795361at2"/>
<keyword evidence="2" id="KW-0732">Signal</keyword>
<evidence type="ECO:0000313" key="3">
    <source>
        <dbReference type="EMBL" id="TVT27667.1"/>
    </source>
</evidence>
<evidence type="ECO:0000256" key="1">
    <source>
        <dbReference type="SAM" id="MobiDB-lite"/>
    </source>
</evidence>
<gene>
    <name evidence="3" type="ORF">FO441_08130</name>
</gene>
<dbReference type="RefSeq" id="WP_145288457.1">
    <property type="nucleotide sequence ID" value="NZ_VMSJ01000003.1"/>
</dbReference>
<feature type="region of interest" description="Disordered" evidence="1">
    <location>
        <begin position="24"/>
        <end position="54"/>
    </location>
</feature>
<name>A0A558ATS5_9STAP</name>
<feature type="chain" id="PRO_5038930309" evidence="2">
    <location>
        <begin position="20"/>
        <end position="397"/>
    </location>
</feature>
<protein>
    <submittedName>
        <fullName evidence="3">CamS family sex pheromone protein</fullName>
    </submittedName>
</protein>
<evidence type="ECO:0000313" key="4">
    <source>
        <dbReference type="Proteomes" id="UP000315103"/>
    </source>
</evidence>
<reference evidence="3 4" key="1">
    <citation type="submission" date="2019-07" db="EMBL/GenBank/DDBJ databases">
        <title>Salinicoccus cyprini sp. nov., isolated from gastro-intestinal tract of mirror carp, Cyprinus carpio var. specularis, collected from Gobind Sagar Reservoir, Himachal Pradesh, India.</title>
        <authorList>
            <person name="Talwar C."/>
            <person name="Singh A.K."/>
            <person name="Lal R."/>
            <person name="Negi R.K."/>
        </authorList>
    </citation>
    <scope>NUCLEOTIDE SEQUENCE [LARGE SCALE GENOMIC DNA]</scope>
    <source>
        <strain evidence="3 4">CT19</strain>
    </source>
</reference>
<dbReference type="Pfam" id="PF07537">
    <property type="entry name" value="CamS"/>
    <property type="match status" value="1"/>
</dbReference>
<dbReference type="CDD" id="cd13441">
    <property type="entry name" value="CamS_repeat_1"/>
    <property type="match status" value="1"/>
</dbReference>